<organism evidence="4 5">
    <name type="scientific">Mycoemilia scoparia</name>
    <dbReference type="NCBI Taxonomy" id="417184"/>
    <lineage>
        <taxon>Eukaryota</taxon>
        <taxon>Fungi</taxon>
        <taxon>Fungi incertae sedis</taxon>
        <taxon>Zoopagomycota</taxon>
        <taxon>Kickxellomycotina</taxon>
        <taxon>Kickxellomycetes</taxon>
        <taxon>Kickxellales</taxon>
        <taxon>Kickxellaceae</taxon>
        <taxon>Mycoemilia</taxon>
    </lineage>
</organism>
<gene>
    <name evidence="4" type="ORF">H4219_000691</name>
</gene>
<keyword evidence="1" id="KW-0677">Repeat</keyword>
<feature type="repeat" description="PPR" evidence="2">
    <location>
        <begin position="247"/>
        <end position="283"/>
    </location>
</feature>
<comment type="caution">
    <text evidence="4">The sequence shown here is derived from an EMBL/GenBank/DDBJ whole genome shotgun (WGS) entry which is preliminary data.</text>
</comment>
<feature type="compositionally biased region" description="Basic residues" evidence="3">
    <location>
        <begin position="45"/>
        <end position="60"/>
    </location>
</feature>
<dbReference type="PANTHER" id="PTHR47936:SF1">
    <property type="entry name" value="PENTATRICOPEPTIDE REPEAT-CONTAINING PROTEIN GUN1, CHLOROPLASTIC"/>
    <property type="match status" value="1"/>
</dbReference>
<evidence type="ECO:0000256" key="2">
    <source>
        <dbReference type="PROSITE-ProRule" id="PRU00708"/>
    </source>
</evidence>
<feature type="region of interest" description="Disordered" evidence="3">
    <location>
        <begin position="1"/>
        <end position="60"/>
    </location>
</feature>
<protein>
    <recommendedName>
        <fullName evidence="6">Pentatricopeptide repeat-containing protein</fullName>
    </recommendedName>
</protein>
<dbReference type="PROSITE" id="PS51375">
    <property type="entry name" value="PPR"/>
    <property type="match status" value="2"/>
</dbReference>
<feature type="compositionally biased region" description="Basic and acidic residues" evidence="3">
    <location>
        <begin position="1"/>
        <end position="11"/>
    </location>
</feature>
<keyword evidence="5" id="KW-1185">Reference proteome</keyword>
<sequence length="640" mass="73679">MAPKNSKEQHKNHTSLPKNNSNIHLKKHAPKSLVGSKVSNLHAISPHRRKSLNQKNHKSINYKKESVENDYFDGDASIRNLNRQPLPPSDRIASALIQFLESGSFKTTKDPEEVIPDTIEEPETKATYDIGELQKQFEMGLQNNNLVMAWFAYRKISKIDKRRINSIQFGRLLRQINRTHTEFDSRASLDMAQYILGEMRNSFETRPLRMHLNELLRILAKRKKMKFAINIKNAMKERSSDSTTMVDAYTYAALFSGLNPNSKADLGLGVQLFDEMQEVGIYPTIQIFKVLLRGARKCKEKDILVHILLQLNNLDTSAYENVVAQRFYSITVKSWLSLENLPNALMQLRKLAAIPYVPVTKIASTDPMMSNHKFSIKSIKENHRHNFYYILQKSYSDVIVYCMENRLHELVRELFEEFRQQSMIPPTPWLYLKLLEYFGKRKLIDDVKVLFRMMREDGIQPSIDAYVSVISNCMRQPSARYVESFTKKIISESAKDLESDSGPIKVTSSWKAILMEKVNKLVYRPQDCIEFYESYIDEASQGLVEIQAGSCQSLTIGCFVIDAYKSLNQPGKILSVFERMVDVYNLNPVLAQTDMDRKTRTIMISDMAKDTIKACRMLGKRKKARLIKDSLLRGGIAINI</sequence>
<dbReference type="InterPro" id="IPR011990">
    <property type="entry name" value="TPR-like_helical_dom_sf"/>
</dbReference>
<dbReference type="EMBL" id="JANBPU010000005">
    <property type="protein sequence ID" value="KAJ1921374.1"/>
    <property type="molecule type" value="Genomic_DNA"/>
</dbReference>
<feature type="repeat" description="PPR" evidence="2">
    <location>
        <begin position="427"/>
        <end position="461"/>
    </location>
</feature>
<evidence type="ECO:0000313" key="4">
    <source>
        <dbReference type="EMBL" id="KAJ1921374.1"/>
    </source>
</evidence>
<evidence type="ECO:0008006" key="6">
    <source>
        <dbReference type="Google" id="ProtNLM"/>
    </source>
</evidence>
<dbReference type="InterPro" id="IPR002885">
    <property type="entry name" value="PPR_rpt"/>
</dbReference>
<evidence type="ECO:0000313" key="5">
    <source>
        <dbReference type="Proteomes" id="UP001150538"/>
    </source>
</evidence>
<dbReference type="Proteomes" id="UP001150538">
    <property type="component" value="Unassembled WGS sequence"/>
</dbReference>
<proteinExistence type="predicted"/>
<evidence type="ECO:0000256" key="1">
    <source>
        <dbReference type="ARBA" id="ARBA00022737"/>
    </source>
</evidence>
<dbReference type="AlphaFoldDB" id="A0A9W8DR93"/>
<reference evidence="4" key="1">
    <citation type="submission" date="2022-07" db="EMBL/GenBank/DDBJ databases">
        <title>Phylogenomic reconstructions and comparative analyses of Kickxellomycotina fungi.</title>
        <authorList>
            <person name="Reynolds N.K."/>
            <person name="Stajich J.E."/>
            <person name="Barry K."/>
            <person name="Grigoriev I.V."/>
            <person name="Crous P."/>
            <person name="Smith M.E."/>
        </authorList>
    </citation>
    <scope>NUCLEOTIDE SEQUENCE</scope>
    <source>
        <strain evidence="4">NBRC 100468</strain>
    </source>
</reference>
<dbReference type="PANTHER" id="PTHR47936">
    <property type="entry name" value="PPR_LONG DOMAIN-CONTAINING PROTEIN"/>
    <property type="match status" value="1"/>
</dbReference>
<dbReference type="NCBIfam" id="TIGR00756">
    <property type="entry name" value="PPR"/>
    <property type="match status" value="1"/>
</dbReference>
<evidence type="ECO:0000256" key="3">
    <source>
        <dbReference type="SAM" id="MobiDB-lite"/>
    </source>
</evidence>
<name>A0A9W8DR93_9FUNG</name>
<accession>A0A9W8DR93</accession>
<dbReference type="OrthoDB" id="185373at2759"/>
<feature type="compositionally biased region" description="Polar residues" evidence="3">
    <location>
        <begin position="14"/>
        <end position="23"/>
    </location>
</feature>
<dbReference type="Gene3D" id="1.25.40.10">
    <property type="entry name" value="Tetratricopeptide repeat domain"/>
    <property type="match status" value="2"/>
</dbReference>